<evidence type="ECO:0000313" key="2">
    <source>
        <dbReference type="EMBL" id="GAA4494584.1"/>
    </source>
</evidence>
<protein>
    <submittedName>
        <fullName evidence="2">Uncharacterized protein</fullName>
    </submittedName>
</protein>
<proteinExistence type="predicted"/>
<evidence type="ECO:0000256" key="1">
    <source>
        <dbReference type="SAM" id="Phobius"/>
    </source>
</evidence>
<feature type="transmembrane region" description="Helical" evidence="1">
    <location>
        <begin position="12"/>
        <end position="34"/>
    </location>
</feature>
<accession>A0ABP8PZL0</accession>
<keyword evidence="3" id="KW-1185">Reference proteome</keyword>
<gene>
    <name evidence="2" type="ORF">GCM10023095_06440</name>
</gene>
<sequence>MIEKVSHVKNPLTVIAIFAGLAEVSGTVVLPFLEKDTQQTYVWFLMAFPCLLVLLFFITLLVKHYVLYAPSDFRDDKLFADLFVRGSGAVRVQKLEEEIAAEAVSEASPQQDTPETILAKDVLKRDVRATALLAEELVLAKLSKDLGVQFDRNVTPRGQPNIMFDAVAIAPGRTLAIEVKFTRQGMYPREFLARTFDRVQSFIATLPEELRRNFQFVFAVAADTEVPERLDMLKSRITRVAADYPFNTRVEIYNFSELEKEFNVK</sequence>
<comment type="caution">
    <text evidence="2">The sequence shown here is derived from an EMBL/GenBank/DDBJ whole genome shotgun (WGS) entry which is preliminary data.</text>
</comment>
<dbReference type="EMBL" id="BAABFC010000003">
    <property type="protein sequence ID" value="GAA4494584.1"/>
    <property type="molecule type" value="Genomic_DNA"/>
</dbReference>
<dbReference type="Proteomes" id="UP001501321">
    <property type="component" value="Unassembled WGS sequence"/>
</dbReference>
<feature type="transmembrane region" description="Helical" evidence="1">
    <location>
        <begin position="40"/>
        <end position="62"/>
    </location>
</feature>
<keyword evidence="1" id="KW-0472">Membrane</keyword>
<name>A0ABP8PZL0_9GAMM</name>
<keyword evidence="1" id="KW-0812">Transmembrane</keyword>
<reference evidence="3" key="1">
    <citation type="journal article" date="2019" name="Int. J. Syst. Evol. Microbiol.">
        <title>The Global Catalogue of Microorganisms (GCM) 10K type strain sequencing project: providing services to taxonomists for standard genome sequencing and annotation.</title>
        <authorList>
            <consortium name="The Broad Institute Genomics Platform"/>
            <consortium name="The Broad Institute Genome Sequencing Center for Infectious Disease"/>
            <person name="Wu L."/>
            <person name="Ma J."/>
        </authorList>
    </citation>
    <scope>NUCLEOTIDE SEQUENCE [LARGE SCALE GENOMIC DNA]</scope>
    <source>
        <strain evidence="3">JCM 32226</strain>
    </source>
</reference>
<organism evidence="2 3">
    <name type="scientific">Pseudaeromonas paramecii</name>
    <dbReference type="NCBI Taxonomy" id="2138166"/>
    <lineage>
        <taxon>Bacteria</taxon>
        <taxon>Pseudomonadati</taxon>
        <taxon>Pseudomonadota</taxon>
        <taxon>Gammaproteobacteria</taxon>
        <taxon>Aeromonadales</taxon>
        <taxon>Aeromonadaceae</taxon>
        <taxon>Pseudaeromonas</taxon>
    </lineage>
</organism>
<dbReference type="RefSeq" id="WP_345009996.1">
    <property type="nucleotide sequence ID" value="NZ_BAABFC010000003.1"/>
</dbReference>
<evidence type="ECO:0000313" key="3">
    <source>
        <dbReference type="Proteomes" id="UP001501321"/>
    </source>
</evidence>
<keyword evidence="1" id="KW-1133">Transmembrane helix</keyword>